<dbReference type="EMBL" id="NQIK02000001">
    <property type="protein sequence ID" value="KAF7578859.1"/>
    <property type="molecule type" value="Genomic_DNA"/>
</dbReference>
<dbReference type="Proteomes" id="UP000245464">
    <property type="component" value="Chromosome 1"/>
</dbReference>
<organism evidence="1 2">
    <name type="scientific">Pyrenophora tritici-repentis</name>
    <dbReference type="NCBI Taxonomy" id="45151"/>
    <lineage>
        <taxon>Eukaryota</taxon>
        <taxon>Fungi</taxon>
        <taxon>Dikarya</taxon>
        <taxon>Ascomycota</taxon>
        <taxon>Pezizomycotina</taxon>
        <taxon>Dothideomycetes</taxon>
        <taxon>Pleosporomycetidae</taxon>
        <taxon>Pleosporales</taxon>
        <taxon>Pleosporineae</taxon>
        <taxon>Pleosporaceae</taxon>
        <taxon>Pyrenophora</taxon>
    </lineage>
</organism>
<comment type="caution">
    <text evidence="1">The sequence shown here is derived from an EMBL/GenBank/DDBJ whole genome shotgun (WGS) entry which is preliminary data.</text>
</comment>
<protein>
    <submittedName>
        <fullName evidence="1">Uncharacterized protein</fullName>
    </submittedName>
</protein>
<proteinExistence type="predicted"/>
<gene>
    <name evidence="1" type="ORF">PtrM4_030990</name>
</gene>
<reference evidence="1" key="1">
    <citation type="journal article" date="2018" name="BMC Genomics">
        <title>Comparative genomics of the wheat fungal pathogen Pyrenophora tritici-repentis reveals chromosomal variations and genome plasticity.</title>
        <authorList>
            <person name="Moolhuijzen P."/>
            <person name="See P.T."/>
            <person name="Hane J.K."/>
            <person name="Shi G."/>
            <person name="Liu Z."/>
            <person name="Oliver R.P."/>
            <person name="Moffat C.S."/>
        </authorList>
    </citation>
    <scope>NUCLEOTIDE SEQUENCE [LARGE SCALE GENOMIC DNA]</scope>
    <source>
        <strain evidence="1">M4</strain>
    </source>
</reference>
<evidence type="ECO:0000313" key="1">
    <source>
        <dbReference type="EMBL" id="KAF7578859.1"/>
    </source>
</evidence>
<dbReference type="GeneID" id="90954460"/>
<dbReference type="AlphaFoldDB" id="A0A2W1F9B4"/>
<dbReference type="Gene3D" id="3.50.50.60">
    <property type="entry name" value="FAD/NAD(P)-binding domain"/>
    <property type="match status" value="1"/>
</dbReference>
<dbReference type="RefSeq" id="XP_065966134.1">
    <property type="nucleotide sequence ID" value="XM_066103932.1"/>
</dbReference>
<accession>A0A2W1F9B4</accession>
<name>A0A2W1F9B4_9PLEO</name>
<dbReference type="Pfam" id="PF13450">
    <property type="entry name" value="NAD_binding_8"/>
    <property type="match status" value="1"/>
</dbReference>
<evidence type="ECO:0000313" key="2">
    <source>
        <dbReference type="Proteomes" id="UP000245464"/>
    </source>
</evidence>
<dbReference type="KEGG" id="ptrr:90954460"/>
<dbReference type="SUPFAM" id="SSF51905">
    <property type="entry name" value="FAD/NAD(P)-binding domain"/>
    <property type="match status" value="1"/>
</dbReference>
<dbReference type="InterPro" id="IPR036188">
    <property type="entry name" value="FAD/NAD-bd_sf"/>
</dbReference>
<sequence>MGYYMAYFLTHPILFIYQVIQQVIDLILSPTPPPPNPNLVRPKIAVIGAGLTGVSAASHIVGHGFDCRIFEAGPKEELGGIWSRVNNTSGLQIHSIMYRFHPSVHWKKGYPNRQQIVS</sequence>